<gene>
    <name evidence="2" type="ORF">QE399_001402</name>
</gene>
<protein>
    <recommendedName>
        <fullName evidence="4">DUF4139 domain-containing protein</fullName>
    </recommendedName>
</protein>
<evidence type="ECO:0000256" key="1">
    <source>
        <dbReference type="SAM" id="SignalP"/>
    </source>
</evidence>
<keyword evidence="1" id="KW-0732">Signal</keyword>
<evidence type="ECO:0000313" key="2">
    <source>
        <dbReference type="EMBL" id="MDR6213713.1"/>
    </source>
</evidence>
<reference evidence="2 3" key="1">
    <citation type="submission" date="2023-08" db="EMBL/GenBank/DDBJ databases">
        <title>Functional and genomic diversity of the sorghum phyllosphere microbiome.</title>
        <authorList>
            <person name="Shade A."/>
        </authorList>
    </citation>
    <scope>NUCLEOTIDE SEQUENCE [LARGE SCALE GENOMIC DNA]</scope>
    <source>
        <strain evidence="2 3">SORGH_AS_0335</strain>
    </source>
</reference>
<feature type="chain" id="PRO_5047414747" description="DUF4139 domain-containing protein" evidence="1">
    <location>
        <begin position="26"/>
        <end position="564"/>
    </location>
</feature>
<evidence type="ECO:0008006" key="4">
    <source>
        <dbReference type="Google" id="ProtNLM"/>
    </source>
</evidence>
<proteinExistence type="predicted"/>
<sequence length="564" mass="60802">MRWQCGPVWAMGLVWLAGCSAPVAASAPPQEIYLVRQSITVDGQQVMPERSSFSAVTVTPGADGSQTVRQRTLWFGPAGTGSGSGSLALSPDDPQEQQVLAVIGSGFEMTVDAQGVARGVRAVDAPAFAALQARHPELADGMAPREQVAGLRPLRLPEGLAVGQEIVREEPSAQWGVLTSRLRVRALTDDVAVMDVGLEGTGMRGQGRQALRRRDGMPVELRLELQTEARGGRPAATLRLNATHLGEGPDLTQTSDADTYRQIRDDMLQALANPPFSAPSDDPGAYRPVRDKEGELADWMLPASALDTLEEQLLFAARPNAKGHRPWLAIGGQFGVAPPGTTDEGVMPPMVVAHLRSVALLDAQGAALPGVAPVLTLRKLVAADRYRVNENEVMFPFRLPLQATAAQLQPLDAVRMAVDVEVYEWAEAERVAAGAQSQGNPNARIVWTAPQRLSIDQARPPAAVREGLWTLAVPLDAQGREMPSASMLAPRYIDDPGARDPQAPLPLAWEVGAMPLRIDIAAAQPMAAVQLRHYRWKQVPREWTFRDARILARPPAPKAEAHRP</sequence>
<evidence type="ECO:0000313" key="3">
    <source>
        <dbReference type="Proteomes" id="UP001267710"/>
    </source>
</evidence>
<name>A0ABU1IAV6_9BURK</name>
<accession>A0ABU1IAV6</accession>
<feature type="signal peptide" evidence="1">
    <location>
        <begin position="1"/>
        <end position="25"/>
    </location>
</feature>
<keyword evidence="3" id="KW-1185">Reference proteome</keyword>
<dbReference type="PROSITE" id="PS51257">
    <property type="entry name" value="PROKAR_LIPOPROTEIN"/>
    <property type="match status" value="1"/>
</dbReference>
<dbReference type="Proteomes" id="UP001267710">
    <property type="component" value="Unassembled WGS sequence"/>
</dbReference>
<dbReference type="EMBL" id="JAVIZX010000001">
    <property type="protein sequence ID" value="MDR6213713.1"/>
    <property type="molecule type" value="Genomic_DNA"/>
</dbReference>
<organism evidence="2 3">
    <name type="scientific">Paracidovorax wautersii</name>
    <dbReference type="NCBI Taxonomy" id="1177982"/>
    <lineage>
        <taxon>Bacteria</taxon>
        <taxon>Pseudomonadati</taxon>
        <taxon>Pseudomonadota</taxon>
        <taxon>Betaproteobacteria</taxon>
        <taxon>Burkholderiales</taxon>
        <taxon>Comamonadaceae</taxon>
        <taxon>Paracidovorax</taxon>
    </lineage>
</organism>
<comment type="caution">
    <text evidence="2">The sequence shown here is derived from an EMBL/GenBank/DDBJ whole genome shotgun (WGS) entry which is preliminary data.</text>
</comment>